<keyword evidence="16" id="KW-1185">Reference proteome</keyword>
<keyword evidence="3" id="KW-0678">Repressor</keyword>
<name>A0A1Y1S9N1_9MICR</name>
<dbReference type="GO" id="GO:0044804">
    <property type="term" value="P:nucleophagy"/>
    <property type="evidence" value="ECO:0007669"/>
    <property type="project" value="EnsemblFungi"/>
</dbReference>
<dbReference type="GO" id="GO:0141221">
    <property type="term" value="F:histone deacetylase activity, hydrolytic mechanism"/>
    <property type="evidence" value="ECO:0007669"/>
    <property type="project" value="UniProtKB-EC"/>
</dbReference>
<dbReference type="VEuPathDB" id="MicrosporidiaDB:ECANGB1_2490"/>
<dbReference type="GO" id="GO:0006995">
    <property type="term" value="P:cellular response to nitrogen starvation"/>
    <property type="evidence" value="ECO:0007669"/>
    <property type="project" value="EnsemblFungi"/>
</dbReference>
<dbReference type="GO" id="GO:0061188">
    <property type="term" value="P:negative regulation of rDNA heterochromatin formation"/>
    <property type="evidence" value="ECO:0007669"/>
    <property type="project" value="EnsemblFungi"/>
</dbReference>
<dbReference type="PANTHER" id="PTHR10625">
    <property type="entry name" value="HISTONE DEACETYLASE HDAC1-RELATED"/>
    <property type="match status" value="1"/>
</dbReference>
<comment type="catalytic activity">
    <reaction evidence="10">
        <text>N(6)-acetyl-L-lysyl-[histone] + H2O = L-lysyl-[histone] + acetate</text>
        <dbReference type="Rhea" id="RHEA:58196"/>
        <dbReference type="Rhea" id="RHEA-COMP:9845"/>
        <dbReference type="Rhea" id="RHEA-COMP:11338"/>
        <dbReference type="ChEBI" id="CHEBI:15377"/>
        <dbReference type="ChEBI" id="CHEBI:29969"/>
        <dbReference type="ChEBI" id="CHEBI:30089"/>
        <dbReference type="ChEBI" id="CHEBI:61930"/>
        <dbReference type="EC" id="3.5.1.98"/>
    </reaction>
</comment>
<evidence type="ECO:0000256" key="13">
    <source>
        <dbReference type="PIRSR" id="PIRSR037913-3"/>
    </source>
</evidence>
<evidence type="ECO:0000256" key="8">
    <source>
        <dbReference type="ARBA" id="ARBA00023242"/>
    </source>
</evidence>
<keyword evidence="7 10" id="KW-0804">Transcription</keyword>
<evidence type="ECO:0000256" key="4">
    <source>
        <dbReference type="ARBA" id="ARBA00022801"/>
    </source>
</evidence>
<feature type="active site" description="Proton acceptor" evidence="11">
    <location>
        <position position="143"/>
    </location>
</feature>
<feature type="binding site" evidence="13">
    <location>
        <position position="266"/>
    </location>
    <ligand>
        <name>a divalent metal cation</name>
        <dbReference type="ChEBI" id="CHEBI:60240"/>
    </ligand>
</feature>
<evidence type="ECO:0000313" key="15">
    <source>
        <dbReference type="EMBL" id="ORD95159.1"/>
    </source>
</evidence>
<dbReference type="PRINTS" id="PR01271">
    <property type="entry name" value="HISDACETLASE"/>
</dbReference>
<dbReference type="PIRSF" id="PIRSF037913">
    <property type="entry name" value="His_deacetylse_1"/>
    <property type="match status" value="1"/>
</dbReference>
<dbReference type="GO" id="GO:0040029">
    <property type="term" value="P:epigenetic regulation of gene expression"/>
    <property type="evidence" value="ECO:0007669"/>
    <property type="project" value="TreeGrafter"/>
</dbReference>
<evidence type="ECO:0000256" key="10">
    <source>
        <dbReference type="PIRNR" id="PIRNR037913"/>
    </source>
</evidence>
<evidence type="ECO:0000256" key="2">
    <source>
        <dbReference type="ARBA" id="ARBA00012111"/>
    </source>
</evidence>
<evidence type="ECO:0000259" key="14">
    <source>
        <dbReference type="Pfam" id="PF00850"/>
    </source>
</evidence>
<keyword evidence="5 10" id="KW-0156">Chromatin regulator</keyword>
<comment type="subcellular location">
    <subcellularLocation>
        <location evidence="1 10">Nucleus</location>
    </subcellularLocation>
</comment>
<dbReference type="CDD" id="cd09991">
    <property type="entry name" value="HDAC_classI"/>
    <property type="match status" value="1"/>
</dbReference>
<dbReference type="EMBL" id="LWDP01000001">
    <property type="protein sequence ID" value="ORD95159.1"/>
    <property type="molecule type" value="Genomic_DNA"/>
</dbReference>
<dbReference type="GO" id="GO:0033698">
    <property type="term" value="C:Rpd3L complex"/>
    <property type="evidence" value="ECO:0007669"/>
    <property type="project" value="EnsemblFungi"/>
</dbReference>
<proteinExistence type="inferred from homology"/>
<feature type="binding site" evidence="13">
    <location>
        <position position="180"/>
    </location>
    <ligand>
        <name>a divalent metal cation</name>
        <dbReference type="ChEBI" id="CHEBI:60240"/>
    </ligand>
</feature>
<dbReference type="InterPro" id="IPR000286">
    <property type="entry name" value="HDACs"/>
</dbReference>
<sequence length="420" mass="47947">MFLHFLLPLMKNVLYLHDDEIANYNYARAHPMKPLRVSMTHSLVVNYDLHKHMNIMKPTKATFKNLLNFHTSEYMDFLSSVSGENMHELLPDLNRFNVRDDCPVFSGLFDYCRSVAGASIMAANKLNTKEYETIINWSGGLHHAKKAEASGFCYVNDIVLAILELLKMHERVLYIDIDVHHGDGVEEAFYLTDRVMTLSFHKFGDFFPGTGRLEDRGLEQGENYAVNVPLKDGIDDEAYESIFTPVVERIMAVFQPKAVVLQCGADCLSGDKLGCFNLTEKGHGRCVEFVKSFNLPMLILGGGGYTIENVARAWTYDTGMALGIRLNEDVPYNEFIDYYTPTFKLTIPKSNTENMNKREDVDKIINRIYENLRNIKTAPSVQLNRTPSEFVEEESCDEFIYRKLQEENQDATIAMSTDVE</sequence>
<dbReference type="GO" id="GO:0034399">
    <property type="term" value="C:nuclear periphery"/>
    <property type="evidence" value="ECO:0007669"/>
    <property type="project" value="EnsemblFungi"/>
</dbReference>
<dbReference type="FunFam" id="3.40.800.20:FF:000001">
    <property type="entry name" value="Histone deacetylase"/>
    <property type="match status" value="1"/>
</dbReference>
<feature type="binding site" evidence="12">
    <location>
        <position position="151"/>
    </location>
    <ligand>
        <name>substrate</name>
    </ligand>
</feature>
<dbReference type="InterPro" id="IPR037138">
    <property type="entry name" value="His_deacetylse_dom_sf"/>
</dbReference>
<evidence type="ECO:0000256" key="1">
    <source>
        <dbReference type="ARBA" id="ARBA00004123"/>
    </source>
</evidence>
<dbReference type="GO" id="GO:0016479">
    <property type="term" value="P:negative regulation of transcription by RNA polymerase I"/>
    <property type="evidence" value="ECO:0007669"/>
    <property type="project" value="EnsemblFungi"/>
</dbReference>
<dbReference type="EC" id="3.5.1.98" evidence="2 10"/>
<evidence type="ECO:0000256" key="6">
    <source>
        <dbReference type="ARBA" id="ARBA00023015"/>
    </source>
</evidence>
<keyword evidence="4 10" id="KW-0378">Hydrolase</keyword>
<feature type="binding site" evidence="13">
    <location>
        <position position="178"/>
    </location>
    <ligand>
        <name>a divalent metal cation</name>
        <dbReference type="ChEBI" id="CHEBI:60240"/>
    </ligand>
</feature>
<feature type="binding site" evidence="12">
    <location>
        <position position="101"/>
    </location>
    <ligand>
        <name>substrate</name>
    </ligand>
</feature>
<dbReference type="GO" id="GO:0046872">
    <property type="term" value="F:metal ion binding"/>
    <property type="evidence" value="ECO:0007669"/>
    <property type="project" value="UniProtKB-KW"/>
</dbReference>
<gene>
    <name evidence="15" type="ORF">ECANGB1_2490</name>
</gene>
<dbReference type="GO" id="GO:0000082">
    <property type="term" value="P:G1/S transition of mitotic cell cycle"/>
    <property type="evidence" value="ECO:0007669"/>
    <property type="project" value="EnsemblFungi"/>
</dbReference>
<dbReference type="Gene3D" id="3.40.800.20">
    <property type="entry name" value="Histone deacetylase domain"/>
    <property type="match status" value="1"/>
</dbReference>
<dbReference type="GO" id="GO:0016239">
    <property type="term" value="P:positive regulation of macroautophagy"/>
    <property type="evidence" value="ECO:0007669"/>
    <property type="project" value="EnsemblFungi"/>
</dbReference>
<dbReference type="PRINTS" id="PR01270">
    <property type="entry name" value="HDASUPER"/>
</dbReference>
<dbReference type="GO" id="GO:0045944">
    <property type="term" value="P:positive regulation of transcription by RNA polymerase II"/>
    <property type="evidence" value="ECO:0007669"/>
    <property type="project" value="EnsemblFungi"/>
</dbReference>
<evidence type="ECO:0000256" key="5">
    <source>
        <dbReference type="ARBA" id="ARBA00022853"/>
    </source>
</evidence>
<evidence type="ECO:0000256" key="3">
    <source>
        <dbReference type="ARBA" id="ARBA00022491"/>
    </source>
</evidence>
<dbReference type="GO" id="GO:0045128">
    <property type="term" value="P:negative regulation of reciprocal meiotic recombination"/>
    <property type="evidence" value="ECO:0007669"/>
    <property type="project" value="EnsemblFungi"/>
</dbReference>
<dbReference type="InterPro" id="IPR003084">
    <property type="entry name" value="HDAC_I/II"/>
</dbReference>
<dbReference type="GO" id="GO:0000122">
    <property type="term" value="P:negative regulation of transcription by RNA polymerase II"/>
    <property type="evidence" value="ECO:0007669"/>
    <property type="project" value="EnsemblFungi"/>
</dbReference>
<dbReference type="Pfam" id="PF00850">
    <property type="entry name" value="Hist_deacetyl"/>
    <property type="match status" value="1"/>
</dbReference>
<dbReference type="SUPFAM" id="SSF52768">
    <property type="entry name" value="Arginase/deacetylase"/>
    <property type="match status" value="1"/>
</dbReference>
<organism evidence="15 16">
    <name type="scientific">Enterospora canceri</name>
    <dbReference type="NCBI Taxonomy" id="1081671"/>
    <lineage>
        <taxon>Eukaryota</taxon>
        <taxon>Fungi</taxon>
        <taxon>Fungi incertae sedis</taxon>
        <taxon>Microsporidia</taxon>
        <taxon>Enterocytozoonidae</taxon>
        <taxon>Enterospora</taxon>
    </lineage>
</organism>
<dbReference type="Proteomes" id="UP000192639">
    <property type="component" value="Unassembled WGS sequence"/>
</dbReference>
<dbReference type="GO" id="GO:0070211">
    <property type="term" value="C:Snt2C complex"/>
    <property type="evidence" value="ECO:0007669"/>
    <property type="project" value="EnsemblFungi"/>
</dbReference>
<keyword evidence="13" id="KW-0479">Metal-binding</keyword>
<evidence type="ECO:0000256" key="7">
    <source>
        <dbReference type="ARBA" id="ARBA00023163"/>
    </source>
</evidence>
<dbReference type="GO" id="GO:0051321">
    <property type="term" value="P:meiotic cell cycle"/>
    <property type="evidence" value="ECO:0007669"/>
    <property type="project" value="EnsemblFungi"/>
</dbReference>
<evidence type="ECO:0000313" key="16">
    <source>
        <dbReference type="Proteomes" id="UP000192639"/>
    </source>
</evidence>
<keyword evidence="8 10" id="KW-0539">Nucleus</keyword>
<dbReference type="GO" id="GO:0000086">
    <property type="term" value="P:G2/M transition of mitotic cell cycle"/>
    <property type="evidence" value="ECO:0007669"/>
    <property type="project" value="EnsemblFungi"/>
</dbReference>
<dbReference type="GO" id="GO:0003713">
    <property type="term" value="F:transcription coactivator activity"/>
    <property type="evidence" value="ECO:0007669"/>
    <property type="project" value="EnsemblFungi"/>
</dbReference>
<dbReference type="GO" id="GO:0003714">
    <property type="term" value="F:transcription corepressor activity"/>
    <property type="evidence" value="ECO:0007669"/>
    <property type="project" value="EnsemblFungi"/>
</dbReference>
<dbReference type="AlphaFoldDB" id="A0A1Y1S9N1"/>
<accession>A0A1Y1S9N1</accession>
<dbReference type="OrthoDB" id="1918432at2759"/>
<dbReference type="GO" id="GO:0034503">
    <property type="term" value="P:protein localization to nucleolar rDNA repeats"/>
    <property type="evidence" value="ECO:0007669"/>
    <property type="project" value="EnsemblFungi"/>
</dbReference>
<dbReference type="GO" id="GO:0070550">
    <property type="term" value="P:rDNA chromatin condensation"/>
    <property type="evidence" value="ECO:0007669"/>
    <property type="project" value="EnsemblFungi"/>
</dbReference>
<reference evidence="15 16" key="1">
    <citation type="journal article" date="2017" name="Environ. Microbiol.">
        <title>Decay of the glycolytic pathway and adaptation to intranuclear parasitism within Enterocytozoonidae microsporidia.</title>
        <authorList>
            <person name="Wiredu Boakye D."/>
            <person name="Jaroenlak P."/>
            <person name="Prachumwat A."/>
            <person name="Williams T.A."/>
            <person name="Bateman K.S."/>
            <person name="Itsathitphaisarn O."/>
            <person name="Sritunyalucksana K."/>
            <person name="Paszkiewicz K.H."/>
            <person name="Moore K.A."/>
            <person name="Stentiford G.D."/>
            <person name="Williams B.A."/>
        </authorList>
    </citation>
    <scope>NUCLEOTIDE SEQUENCE [LARGE SCALE GENOMIC DNA]</scope>
    <source>
        <strain evidence="15 16">GB1</strain>
    </source>
</reference>
<dbReference type="InterPro" id="IPR023696">
    <property type="entry name" value="Ureohydrolase_dom_sf"/>
</dbReference>
<dbReference type="InterPro" id="IPR023801">
    <property type="entry name" value="His_deacetylse_dom"/>
</dbReference>
<dbReference type="GO" id="GO:0006368">
    <property type="term" value="P:transcription elongation by RNA polymerase II"/>
    <property type="evidence" value="ECO:0007669"/>
    <property type="project" value="EnsemblFungi"/>
</dbReference>
<keyword evidence="6 10" id="KW-0805">Transcription regulation</keyword>
<dbReference type="PANTHER" id="PTHR10625:SF10">
    <property type="entry name" value="HISTONE DEACETYLASE HDAC1"/>
    <property type="match status" value="1"/>
</dbReference>
<dbReference type="GO" id="GO:0061186">
    <property type="term" value="P:negative regulation of silent mating-type cassette heterochromatin formation"/>
    <property type="evidence" value="ECO:0007669"/>
    <property type="project" value="EnsemblFungi"/>
</dbReference>
<comment type="similarity">
    <text evidence="9 10">Belongs to the histone deacetylase family. HD Type 1 subfamily.</text>
</comment>
<feature type="domain" description="Histone deacetylase" evidence="14">
    <location>
        <begin position="30"/>
        <end position="316"/>
    </location>
</feature>
<dbReference type="GO" id="GO:0032221">
    <property type="term" value="C:Rpd3S complex"/>
    <property type="evidence" value="ECO:0007669"/>
    <property type="project" value="EnsemblFungi"/>
</dbReference>
<dbReference type="GO" id="GO:0034605">
    <property type="term" value="P:cellular response to heat"/>
    <property type="evidence" value="ECO:0007669"/>
    <property type="project" value="EnsemblFungi"/>
</dbReference>
<protein>
    <recommendedName>
        <fullName evidence="2 10">Histone deacetylase</fullName>
        <ecNumber evidence="2 10">3.5.1.98</ecNumber>
    </recommendedName>
</protein>
<feature type="binding site" evidence="12">
    <location>
        <position position="305"/>
    </location>
    <ligand>
        <name>substrate</name>
    </ligand>
</feature>
<dbReference type="GO" id="GO:0030174">
    <property type="term" value="P:regulation of DNA-templated DNA replication initiation"/>
    <property type="evidence" value="ECO:0007669"/>
    <property type="project" value="EnsemblFungi"/>
</dbReference>
<evidence type="ECO:0000256" key="12">
    <source>
        <dbReference type="PIRSR" id="PIRSR037913-2"/>
    </source>
</evidence>
<evidence type="ECO:0000256" key="9">
    <source>
        <dbReference type="ARBA" id="ARBA00061569"/>
    </source>
</evidence>
<evidence type="ECO:0000256" key="11">
    <source>
        <dbReference type="PIRSR" id="PIRSR037913-1"/>
    </source>
</evidence>
<comment type="caution">
    <text evidence="15">The sequence shown here is derived from an EMBL/GenBank/DDBJ whole genome shotgun (WGS) entry which is preliminary data.</text>
</comment>